<sequence length="194" mass="21356">MTPDPRIDAYLAKSADFARPILVHLRERAHAAAPEAAEDIKWGAPAFVANGQILFIMAAFKAHVAVNFWRGQELLGDKALDGAMGQLGKIATLDDLPDDDALDALIVAALDLTTTPPKKKANPKPEKLHPDFAAALDKAPKAKAVYEGFPPGARREYCDWVNDAKRDATRDKRIAQAVEWLAEGKKRNWKYQDC</sequence>
<dbReference type="EMBL" id="JAHVAH010000001">
    <property type="protein sequence ID" value="MBW0145755.1"/>
    <property type="molecule type" value="Genomic_DNA"/>
</dbReference>
<protein>
    <submittedName>
        <fullName evidence="2">YdeI/OmpD-associated family protein</fullName>
    </submittedName>
</protein>
<dbReference type="Pfam" id="PF13376">
    <property type="entry name" value="OmdA"/>
    <property type="match status" value="1"/>
</dbReference>
<evidence type="ECO:0000313" key="2">
    <source>
        <dbReference type="EMBL" id="MBW0145755.1"/>
    </source>
</evidence>
<comment type="caution">
    <text evidence="2">The sequence shown here is derived from an EMBL/GenBank/DDBJ whole genome shotgun (WGS) entry which is preliminary data.</text>
</comment>
<gene>
    <name evidence="2" type="ORF">KTQ36_10680</name>
</gene>
<proteinExistence type="predicted"/>
<evidence type="ECO:0000259" key="1">
    <source>
        <dbReference type="Pfam" id="PF08818"/>
    </source>
</evidence>
<name>A0ABS6V837_9SPHN</name>
<dbReference type="InterPro" id="IPR014922">
    <property type="entry name" value="YdhG-like"/>
</dbReference>
<accession>A0ABS6V837</accession>
<organism evidence="2 3">
    <name type="scientific">Sphingomicrobium clamense</name>
    <dbReference type="NCBI Taxonomy" id="2851013"/>
    <lineage>
        <taxon>Bacteria</taxon>
        <taxon>Pseudomonadati</taxon>
        <taxon>Pseudomonadota</taxon>
        <taxon>Alphaproteobacteria</taxon>
        <taxon>Sphingomonadales</taxon>
        <taxon>Sphingomonadaceae</taxon>
        <taxon>Sphingomicrobium</taxon>
    </lineage>
</organism>
<keyword evidence="3" id="KW-1185">Reference proteome</keyword>
<dbReference type="Proteomes" id="UP000698028">
    <property type="component" value="Unassembled WGS sequence"/>
</dbReference>
<dbReference type="Pfam" id="PF08818">
    <property type="entry name" value="DUF1801"/>
    <property type="match status" value="1"/>
</dbReference>
<reference evidence="2 3" key="1">
    <citation type="submission" date="2021-07" db="EMBL/GenBank/DDBJ databases">
        <title>The draft genome sequence of Sphingomicrobium sp. B8.</title>
        <authorList>
            <person name="Mu L."/>
        </authorList>
    </citation>
    <scope>NUCLEOTIDE SEQUENCE [LARGE SCALE GENOMIC DNA]</scope>
    <source>
        <strain evidence="2 3">B8</strain>
    </source>
</reference>
<feature type="domain" description="YdhG-like" evidence="1">
    <location>
        <begin position="19"/>
        <end position="109"/>
    </location>
</feature>
<evidence type="ECO:0000313" key="3">
    <source>
        <dbReference type="Proteomes" id="UP000698028"/>
    </source>
</evidence>